<dbReference type="EMBL" id="JBDNCH010000002">
    <property type="protein sequence ID" value="MEN9061955.1"/>
    <property type="molecule type" value="Genomic_DNA"/>
</dbReference>
<feature type="signal peptide" evidence="1">
    <location>
        <begin position="1"/>
        <end position="24"/>
    </location>
</feature>
<evidence type="ECO:0000256" key="1">
    <source>
        <dbReference type="SAM" id="SignalP"/>
    </source>
</evidence>
<protein>
    <submittedName>
        <fullName evidence="3">Molybdopterin-dependent oxidoreductase</fullName>
    </submittedName>
</protein>
<dbReference type="Proteomes" id="UP001428774">
    <property type="component" value="Unassembled WGS sequence"/>
</dbReference>
<proteinExistence type="predicted"/>
<dbReference type="InterPro" id="IPR036374">
    <property type="entry name" value="OxRdtase_Mopterin-bd_sf"/>
</dbReference>
<comment type="caution">
    <text evidence="3">The sequence shown here is derived from an EMBL/GenBank/DDBJ whole genome shotgun (WGS) entry which is preliminary data.</text>
</comment>
<keyword evidence="4" id="KW-1185">Reference proteome</keyword>
<feature type="domain" description="Oxidoreductase molybdopterin-binding" evidence="2">
    <location>
        <begin position="68"/>
        <end position="139"/>
    </location>
</feature>
<dbReference type="RefSeq" id="WP_347166979.1">
    <property type="nucleotide sequence ID" value="NZ_JBDNCH010000002.1"/>
</dbReference>
<reference evidence="3 4" key="1">
    <citation type="submission" date="2024-05" db="EMBL/GenBank/DDBJ databases">
        <title>Genome sequence of Ponticoccus litoralis KCCM 90028.</title>
        <authorList>
            <person name="Kim J.M."/>
            <person name="Lee J.K."/>
            <person name="Choi B.J."/>
            <person name="Bayburt H."/>
            <person name="Baek J.H."/>
            <person name="Jeon C.O."/>
        </authorList>
    </citation>
    <scope>NUCLEOTIDE SEQUENCE [LARGE SCALE GENOMIC DNA]</scope>
    <source>
        <strain evidence="3 4">KCCM 90028</strain>
    </source>
</reference>
<name>A0AAW9SKG0_9RHOB</name>
<evidence type="ECO:0000313" key="3">
    <source>
        <dbReference type="EMBL" id="MEN9061955.1"/>
    </source>
</evidence>
<organism evidence="3 4">
    <name type="scientific">Ponticoccus litoralis</name>
    <dbReference type="NCBI Taxonomy" id="422297"/>
    <lineage>
        <taxon>Bacteria</taxon>
        <taxon>Pseudomonadati</taxon>
        <taxon>Pseudomonadota</taxon>
        <taxon>Alphaproteobacteria</taxon>
        <taxon>Rhodobacterales</taxon>
        <taxon>Roseobacteraceae</taxon>
        <taxon>Ponticoccus</taxon>
    </lineage>
</organism>
<dbReference type="Pfam" id="PF00174">
    <property type="entry name" value="Oxidored_molyb"/>
    <property type="match status" value="1"/>
</dbReference>
<dbReference type="AlphaFoldDB" id="A0AAW9SKG0"/>
<keyword evidence="1" id="KW-0732">Signal</keyword>
<gene>
    <name evidence="3" type="ORF">ABFB10_13980</name>
</gene>
<dbReference type="InterPro" id="IPR000572">
    <property type="entry name" value="OxRdtase_Mopterin-bd_dom"/>
</dbReference>
<evidence type="ECO:0000313" key="4">
    <source>
        <dbReference type="Proteomes" id="UP001428774"/>
    </source>
</evidence>
<dbReference type="SUPFAM" id="SSF56524">
    <property type="entry name" value="Oxidoreductase molybdopterin-binding domain"/>
    <property type="match status" value="1"/>
</dbReference>
<feature type="chain" id="PRO_5043488651" evidence="1">
    <location>
        <begin position="25"/>
        <end position="166"/>
    </location>
</feature>
<accession>A0AAW9SKG0</accession>
<evidence type="ECO:0000259" key="2">
    <source>
        <dbReference type="Pfam" id="PF00174"/>
    </source>
</evidence>
<dbReference type="Gene3D" id="3.90.420.10">
    <property type="entry name" value="Oxidoreductase, molybdopterin-binding domain"/>
    <property type="match status" value="1"/>
</dbReference>
<sequence>MLPIPRALLLAMALLVASGPGATAQPLPGPEGPVLLTLSQPGGQTIRLDRAALAAFPATSLRTTTIWTAGPQTFTGVTLRDLMTRIGAGGQALRAHAVNDYAIDIPWSDVTSGTALIAYTRNGQPMSVRDKGPLWLVYPYDSDPVFRQETHHARSVWQLDRIEVIP</sequence>